<evidence type="ECO:0000313" key="5">
    <source>
        <dbReference type="EMBL" id="CAI9575336.1"/>
    </source>
</evidence>
<evidence type="ECO:0000313" key="6">
    <source>
        <dbReference type="Proteomes" id="UP001162483"/>
    </source>
</evidence>
<proteinExistence type="inferred from homology"/>
<protein>
    <recommendedName>
        <fullName evidence="3">Sulfotransferase</fullName>
        <ecNumber evidence="3">2.8.2.-</ecNumber>
    </recommendedName>
</protein>
<dbReference type="Gene3D" id="3.40.50.300">
    <property type="entry name" value="P-loop containing nucleotide triphosphate hydrolases"/>
    <property type="match status" value="1"/>
</dbReference>
<comment type="similarity">
    <text evidence="1 3">Belongs to the sulfotransferase 1 family.</text>
</comment>
<organism evidence="5 6">
    <name type="scientific">Staurois parvus</name>
    <dbReference type="NCBI Taxonomy" id="386267"/>
    <lineage>
        <taxon>Eukaryota</taxon>
        <taxon>Metazoa</taxon>
        <taxon>Chordata</taxon>
        <taxon>Craniata</taxon>
        <taxon>Vertebrata</taxon>
        <taxon>Euteleostomi</taxon>
        <taxon>Amphibia</taxon>
        <taxon>Batrachia</taxon>
        <taxon>Anura</taxon>
        <taxon>Neobatrachia</taxon>
        <taxon>Ranoidea</taxon>
        <taxon>Ranidae</taxon>
        <taxon>Staurois</taxon>
    </lineage>
</organism>
<gene>
    <name evidence="5" type="ORF">SPARVUS_LOCUS8172418</name>
</gene>
<sequence length="307" mass="35768">ITQEDYAAILDKVPEGLFYRFPLSVVNGVPLMKPIADQWEGVEKFQARPDDLLIATYPKAGTTWMQEIVDSIMNNGELEKNKRAPTHVRSPFLEICSPPPVPSGVEVLNNTPSPRLVKTHLPYELVPKSFWEHKCKTIYVARNAKDNAVSYYFFDLMNKTQPDPGTWDQYVEKFLTGEVAWGNWFDHVIGWWNAKDKHNILYVFYEDMKENPKREIQKVMTFLGKNLSEEVLDTICHHTTFKAMKENPMANYSTVPNMLLDQTLSPFMRKGEVADWMNYFTESQNKMFDVEYEKRMKGTDLKFRTNI</sequence>
<feature type="domain" description="Sulfotransferase" evidence="4">
    <location>
        <begin position="49"/>
        <end position="299"/>
    </location>
</feature>
<evidence type="ECO:0000259" key="4">
    <source>
        <dbReference type="Pfam" id="PF00685"/>
    </source>
</evidence>
<dbReference type="PANTHER" id="PTHR11783">
    <property type="entry name" value="SULFOTRANSFERASE SULT"/>
    <property type="match status" value="1"/>
</dbReference>
<evidence type="ECO:0000256" key="3">
    <source>
        <dbReference type="RuleBase" id="RU361155"/>
    </source>
</evidence>
<dbReference type="Pfam" id="PF00685">
    <property type="entry name" value="Sulfotransfer_1"/>
    <property type="match status" value="1"/>
</dbReference>
<evidence type="ECO:0000256" key="1">
    <source>
        <dbReference type="ARBA" id="ARBA00005771"/>
    </source>
</evidence>
<name>A0ABN9DRR5_9NEOB</name>
<dbReference type="EC" id="2.8.2.-" evidence="3"/>
<feature type="non-terminal residue" evidence="5">
    <location>
        <position position="1"/>
    </location>
</feature>
<comment type="caution">
    <text evidence="5">The sequence shown here is derived from an EMBL/GenBank/DDBJ whole genome shotgun (WGS) entry which is preliminary data.</text>
</comment>
<reference evidence="5" key="1">
    <citation type="submission" date="2023-05" db="EMBL/GenBank/DDBJ databases">
        <authorList>
            <person name="Stuckert A."/>
        </authorList>
    </citation>
    <scope>NUCLEOTIDE SEQUENCE</scope>
</reference>
<dbReference type="Proteomes" id="UP001162483">
    <property type="component" value="Unassembled WGS sequence"/>
</dbReference>
<keyword evidence="6" id="KW-1185">Reference proteome</keyword>
<dbReference type="EMBL" id="CATNWA010014736">
    <property type="protein sequence ID" value="CAI9575336.1"/>
    <property type="molecule type" value="Genomic_DNA"/>
</dbReference>
<dbReference type="InterPro" id="IPR000863">
    <property type="entry name" value="Sulfotransferase_dom"/>
</dbReference>
<keyword evidence="2 3" id="KW-0808">Transferase</keyword>
<evidence type="ECO:0000256" key="2">
    <source>
        <dbReference type="ARBA" id="ARBA00022679"/>
    </source>
</evidence>
<dbReference type="InterPro" id="IPR027417">
    <property type="entry name" value="P-loop_NTPase"/>
</dbReference>
<accession>A0ABN9DRR5</accession>
<dbReference type="SUPFAM" id="SSF52540">
    <property type="entry name" value="P-loop containing nucleoside triphosphate hydrolases"/>
    <property type="match status" value="1"/>
</dbReference>